<dbReference type="GeneID" id="37642978"/>
<reference evidence="2" key="1">
    <citation type="submission" date="2018-02" db="EMBL/GenBank/DDBJ databases">
        <title>Phenotypic and genomic properties of facultatively anaerobic sulfur-reducing natronoarchaea from hypersaline soda lakes.</title>
        <authorList>
            <person name="Sorokin D.Y."/>
            <person name="Kublanov I.V."/>
            <person name="Roman P."/>
            <person name="Sinninghe Damste J.S."/>
            <person name="Golyshin P.N."/>
            <person name="Rojo D."/>
            <person name="Ciordia S."/>
            <person name="Mena M.D.C."/>
            <person name="Ferrer M."/>
            <person name="Messina E."/>
            <person name="Smedile F."/>
            <person name="La Spada G."/>
            <person name="La Cono V."/>
            <person name="Yakimov M.M."/>
        </authorList>
    </citation>
    <scope>NUCLEOTIDE SEQUENCE [LARGE SCALE GENOMIC DNA]</scope>
    <source>
        <strain evidence="2">AArc-Mg</strain>
    </source>
</reference>
<accession>A0A346PSI3</accession>
<evidence type="ECO:0000313" key="2">
    <source>
        <dbReference type="Proteomes" id="UP000258613"/>
    </source>
</evidence>
<proteinExistence type="predicted"/>
<evidence type="ECO:0000313" key="1">
    <source>
        <dbReference type="EMBL" id="AXR82478.1"/>
    </source>
</evidence>
<dbReference type="KEGG" id="nag:AArcMg_2486"/>
<sequence>MTNVDPPESVLEGQETKYRGLYGKCIHHKLREFPEQSKRENLREEIDVQRHHRKLISYSIFPFAQGEPAGYKFITAEPLEELGVPNFDFLLWNLDGSVIFGEAKSSIPASASTVVNQLQERKEVAKEHKRYIEEEYLGSEIAHMEFVVVTYVNHGDKIAKEIIETGAEFITWVVDAHSDTLWIRQARPTSFPDNLEAEDPDAMLEELDRRHTHDVASLNGELDRVTTSFGQADVLPTSIIVDRLRVVVQSRRVEDRHPCIDREDIEEYVSNSALNYTDERISEIVNELIEAGKRINFLSEWEDDRAEFKIVSNYTAKDDLERVLEDKWVEWRIEDMKDELRDECEERVVAEIGKQRQLDEYGVGVSKEPDTDPA</sequence>
<gene>
    <name evidence="1" type="ORF">AArcMg_2486</name>
</gene>
<dbReference type="Proteomes" id="UP000258613">
    <property type="component" value="Chromosome"/>
</dbReference>
<name>A0A346PSI3_9EURY</name>
<dbReference type="RefSeq" id="WP_117369122.1">
    <property type="nucleotide sequence ID" value="NZ_CP027033.1"/>
</dbReference>
<keyword evidence="2" id="KW-1185">Reference proteome</keyword>
<protein>
    <submittedName>
        <fullName evidence="1">Uncharacterized protein</fullName>
    </submittedName>
</protein>
<dbReference type="EMBL" id="CP027033">
    <property type="protein sequence ID" value="AXR82478.1"/>
    <property type="molecule type" value="Genomic_DNA"/>
</dbReference>
<organism evidence="1 2">
    <name type="scientific">Natrarchaeobaculum sulfurireducens</name>
    <dbReference type="NCBI Taxonomy" id="2044521"/>
    <lineage>
        <taxon>Archaea</taxon>
        <taxon>Methanobacteriati</taxon>
        <taxon>Methanobacteriota</taxon>
        <taxon>Stenosarchaea group</taxon>
        <taxon>Halobacteria</taxon>
        <taxon>Halobacteriales</taxon>
        <taxon>Natrialbaceae</taxon>
        <taxon>Natrarchaeobaculum</taxon>
    </lineage>
</organism>
<dbReference type="AlphaFoldDB" id="A0A346PSI3"/>
<dbReference type="OrthoDB" id="190443at2157"/>